<protein>
    <submittedName>
        <fullName evidence="2">DUF262 domain-containing protein</fullName>
    </submittedName>
</protein>
<accession>A0A9D2RER3</accession>
<dbReference type="Pfam" id="PF03235">
    <property type="entry name" value="GmrSD_N"/>
    <property type="match status" value="1"/>
</dbReference>
<dbReference type="AlphaFoldDB" id="A0A9D2RER3"/>
<organism evidence="2 3">
    <name type="scientific">Candidatus Blautia stercoripullorum</name>
    <dbReference type="NCBI Taxonomy" id="2838502"/>
    <lineage>
        <taxon>Bacteria</taxon>
        <taxon>Bacillati</taxon>
        <taxon>Bacillota</taxon>
        <taxon>Clostridia</taxon>
        <taxon>Lachnospirales</taxon>
        <taxon>Lachnospiraceae</taxon>
        <taxon>Blautia</taxon>
    </lineage>
</organism>
<dbReference type="PANTHER" id="PTHR39639:SF1">
    <property type="entry name" value="DUF262 DOMAIN-CONTAINING PROTEIN"/>
    <property type="match status" value="1"/>
</dbReference>
<reference evidence="2" key="1">
    <citation type="journal article" date="2021" name="PeerJ">
        <title>Extensive microbial diversity within the chicken gut microbiome revealed by metagenomics and culture.</title>
        <authorList>
            <person name="Gilroy R."/>
            <person name="Ravi A."/>
            <person name="Getino M."/>
            <person name="Pursley I."/>
            <person name="Horton D.L."/>
            <person name="Alikhan N.F."/>
            <person name="Baker D."/>
            <person name="Gharbi K."/>
            <person name="Hall N."/>
            <person name="Watson M."/>
            <person name="Adriaenssens E.M."/>
            <person name="Foster-Nyarko E."/>
            <person name="Jarju S."/>
            <person name="Secka A."/>
            <person name="Antonio M."/>
            <person name="Oren A."/>
            <person name="Chaudhuri R.R."/>
            <person name="La Ragione R."/>
            <person name="Hildebrand F."/>
            <person name="Pallen M.J."/>
        </authorList>
    </citation>
    <scope>NUCLEOTIDE SEQUENCE</scope>
    <source>
        <strain evidence="2">ChiW19-6364</strain>
    </source>
</reference>
<name>A0A9D2RER3_9FIRM</name>
<evidence type="ECO:0000259" key="1">
    <source>
        <dbReference type="Pfam" id="PF03235"/>
    </source>
</evidence>
<dbReference type="Proteomes" id="UP000823850">
    <property type="component" value="Unassembled WGS sequence"/>
</dbReference>
<dbReference type="EMBL" id="DWUX01000230">
    <property type="protein sequence ID" value="HJD41031.1"/>
    <property type="molecule type" value="Genomic_DNA"/>
</dbReference>
<evidence type="ECO:0000313" key="3">
    <source>
        <dbReference type="Proteomes" id="UP000823850"/>
    </source>
</evidence>
<gene>
    <name evidence="2" type="ORF">H9913_13525</name>
</gene>
<feature type="domain" description="GmrSD restriction endonucleases N-terminal" evidence="1">
    <location>
        <begin position="59"/>
        <end position="200"/>
    </location>
</feature>
<proteinExistence type="predicted"/>
<comment type="caution">
    <text evidence="2">The sequence shown here is derived from an EMBL/GenBank/DDBJ whole genome shotgun (WGS) entry which is preliminary data.</text>
</comment>
<sequence length="389" mass="46314">MAEEFQRNQEDYDLEDYDTVEVEKETGLQEENEEDYPNLTIKIEQAQYSIFELKRRYDRGRICLDPDFQRNDVWSYKQKSELIESVIMGIPLPIIYLAENADGRLIVVDGRQRLTTFFEFLDDKFRLRDLKILSQVNGMNFSDLDRNPRYSRYVTTIEDTQLVVQIIKYPTKDRVRFDIFDRVNRGGTPLNKQEMRNALYQGNATKLLKRLAESESFLEATGSAISSKHMKDRYIILRALCFYLYWNKEMLDEKGKNIEYRSDMEEFLGAGMQLFNRISPDKLHKIEEIFDFIMKRAYQCLGKDGFRIPSQGKTKRPISMTLFETLFYYYSLFPDEFELEKMKMGIQELLEDQEYLHSLQHSVDSSVNVKMRFGKVEKKFREIRNVIKD</sequence>
<dbReference type="InterPro" id="IPR004919">
    <property type="entry name" value="GmrSD_N"/>
</dbReference>
<dbReference type="PANTHER" id="PTHR39639">
    <property type="entry name" value="CHROMOSOME 16, WHOLE GENOME SHOTGUN SEQUENCE"/>
    <property type="match status" value="1"/>
</dbReference>
<reference evidence="2" key="2">
    <citation type="submission" date="2021-04" db="EMBL/GenBank/DDBJ databases">
        <authorList>
            <person name="Gilroy R."/>
        </authorList>
    </citation>
    <scope>NUCLEOTIDE SEQUENCE</scope>
    <source>
        <strain evidence="2">ChiW19-6364</strain>
    </source>
</reference>
<evidence type="ECO:0000313" key="2">
    <source>
        <dbReference type="EMBL" id="HJD41031.1"/>
    </source>
</evidence>